<dbReference type="NCBIfam" id="TIGR03558">
    <property type="entry name" value="oxido_grp_1"/>
    <property type="match status" value="1"/>
</dbReference>
<dbReference type="SUPFAM" id="SSF51679">
    <property type="entry name" value="Bacterial luciferase-like"/>
    <property type="match status" value="1"/>
</dbReference>
<dbReference type="InterPro" id="IPR036661">
    <property type="entry name" value="Luciferase-like_sf"/>
</dbReference>
<keyword evidence="4" id="KW-1185">Reference proteome</keyword>
<comment type="similarity">
    <text evidence="1">To bacterial alkanal monooxygenase alpha and beta chains.</text>
</comment>
<dbReference type="RefSeq" id="WP_344856589.1">
    <property type="nucleotide sequence ID" value="NZ_BAAAZN010000002.1"/>
</dbReference>
<dbReference type="PANTHER" id="PTHR30137">
    <property type="entry name" value="LUCIFERASE-LIKE MONOOXYGENASE"/>
    <property type="match status" value="1"/>
</dbReference>
<sequence length="328" mass="34530">MIDLPLSTLELALVQTGRAAPEALAPLAGIGQRLDELGYHRLWFAEHHGSPAIASASPQVLAAHVAAVTSRVRIGSGGVLAPNHAPFVLAEQFATLSALSGGRADLGIGRGPGAIDPVLLSALRRGAEPTGEAGYLADLDELLRYLGRDTGLRVLPGEVPVPQPWLLASSPAGAEIAAERGLPIAFAHHIRPDNTAASLARYRERFRPSKWRAEPYVLLAVETVCADSDDEAHYLAGPSNVLKEDLLTSGGQDTELLDPEQAAAHVPAPGMAEQITQFRAAQAHGGPEYVADRLSTLAAETAADELMIVTPVYDAKARLHCYELVAGA</sequence>
<dbReference type="EMBL" id="BAAAZN010000002">
    <property type="protein sequence ID" value="GAA3532393.1"/>
    <property type="molecule type" value="Genomic_DNA"/>
</dbReference>
<feature type="domain" description="Luciferase-like" evidence="2">
    <location>
        <begin position="17"/>
        <end position="303"/>
    </location>
</feature>
<evidence type="ECO:0000313" key="4">
    <source>
        <dbReference type="Proteomes" id="UP001500689"/>
    </source>
</evidence>
<organism evidence="3 4">
    <name type="scientific">Amycolatopsis ultiminotia</name>
    <dbReference type="NCBI Taxonomy" id="543629"/>
    <lineage>
        <taxon>Bacteria</taxon>
        <taxon>Bacillati</taxon>
        <taxon>Actinomycetota</taxon>
        <taxon>Actinomycetes</taxon>
        <taxon>Pseudonocardiales</taxon>
        <taxon>Pseudonocardiaceae</taxon>
        <taxon>Amycolatopsis</taxon>
    </lineage>
</organism>
<comment type="caution">
    <text evidence="3">The sequence shown here is derived from an EMBL/GenBank/DDBJ whole genome shotgun (WGS) entry which is preliminary data.</text>
</comment>
<proteinExistence type="predicted"/>
<gene>
    <name evidence="3" type="ORF">GCM10022222_14590</name>
</gene>
<reference evidence="4" key="1">
    <citation type="journal article" date="2019" name="Int. J. Syst. Evol. Microbiol.">
        <title>The Global Catalogue of Microorganisms (GCM) 10K type strain sequencing project: providing services to taxonomists for standard genome sequencing and annotation.</title>
        <authorList>
            <consortium name="The Broad Institute Genomics Platform"/>
            <consortium name="The Broad Institute Genome Sequencing Center for Infectious Disease"/>
            <person name="Wu L."/>
            <person name="Ma J."/>
        </authorList>
    </citation>
    <scope>NUCLEOTIDE SEQUENCE [LARGE SCALE GENOMIC DNA]</scope>
    <source>
        <strain evidence="4">JCM 16898</strain>
    </source>
</reference>
<accession>A0ABP6VB43</accession>
<dbReference type="Gene3D" id="3.20.20.30">
    <property type="entry name" value="Luciferase-like domain"/>
    <property type="match status" value="1"/>
</dbReference>
<dbReference type="InterPro" id="IPR019949">
    <property type="entry name" value="CmoO-like"/>
</dbReference>
<name>A0ABP6VB43_9PSEU</name>
<dbReference type="Proteomes" id="UP001500689">
    <property type="component" value="Unassembled WGS sequence"/>
</dbReference>
<evidence type="ECO:0000256" key="1">
    <source>
        <dbReference type="ARBA" id="ARBA00007789"/>
    </source>
</evidence>
<dbReference type="InterPro" id="IPR011251">
    <property type="entry name" value="Luciferase-like_dom"/>
</dbReference>
<protein>
    <submittedName>
        <fullName evidence="3">LLM class flavin-dependent oxidoreductase</fullName>
    </submittedName>
</protein>
<evidence type="ECO:0000259" key="2">
    <source>
        <dbReference type="Pfam" id="PF00296"/>
    </source>
</evidence>
<dbReference type="Pfam" id="PF00296">
    <property type="entry name" value="Bac_luciferase"/>
    <property type="match status" value="1"/>
</dbReference>
<dbReference type="InterPro" id="IPR050766">
    <property type="entry name" value="Bact_Lucif_Oxidored"/>
</dbReference>
<dbReference type="PANTHER" id="PTHR30137:SF6">
    <property type="entry name" value="LUCIFERASE-LIKE MONOOXYGENASE"/>
    <property type="match status" value="1"/>
</dbReference>
<dbReference type="CDD" id="cd00347">
    <property type="entry name" value="Flavin_utilizing_monoxygenases"/>
    <property type="match status" value="1"/>
</dbReference>
<evidence type="ECO:0000313" key="3">
    <source>
        <dbReference type="EMBL" id="GAA3532393.1"/>
    </source>
</evidence>